<dbReference type="EMBL" id="KQ964516">
    <property type="protein sequence ID" value="KXN69981.1"/>
    <property type="molecule type" value="Genomic_DNA"/>
</dbReference>
<keyword evidence="2" id="KW-1185">Reference proteome</keyword>
<proteinExistence type="predicted"/>
<gene>
    <name evidence="1" type="ORF">CONCODRAFT_7509</name>
</gene>
<evidence type="ECO:0000313" key="2">
    <source>
        <dbReference type="Proteomes" id="UP000070444"/>
    </source>
</evidence>
<reference evidence="1 2" key="1">
    <citation type="journal article" date="2015" name="Genome Biol. Evol.">
        <title>Phylogenomic analyses indicate that early fungi evolved digesting cell walls of algal ancestors of land plants.</title>
        <authorList>
            <person name="Chang Y."/>
            <person name="Wang S."/>
            <person name="Sekimoto S."/>
            <person name="Aerts A.L."/>
            <person name="Choi C."/>
            <person name="Clum A."/>
            <person name="LaButti K.M."/>
            <person name="Lindquist E.A."/>
            <person name="Yee Ngan C."/>
            <person name="Ohm R.A."/>
            <person name="Salamov A.A."/>
            <person name="Grigoriev I.V."/>
            <person name="Spatafora J.W."/>
            <person name="Berbee M.L."/>
        </authorList>
    </citation>
    <scope>NUCLEOTIDE SEQUENCE [LARGE SCALE GENOMIC DNA]</scope>
    <source>
        <strain evidence="1 2">NRRL 28638</strain>
    </source>
</reference>
<dbReference type="Proteomes" id="UP000070444">
    <property type="component" value="Unassembled WGS sequence"/>
</dbReference>
<name>A0A137P4X4_CONC2</name>
<dbReference type="AlphaFoldDB" id="A0A137P4X4"/>
<protein>
    <submittedName>
        <fullName evidence="1">Uncharacterized protein</fullName>
    </submittedName>
</protein>
<organism evidence="1 2">
    <name type="scientific">Conidiobolus coronatus (strain ATCC 28846 / CBS 209.66 / NRRL 28638)</name>
    <name type="common">Delacroixia coronata</name>
    <dbReference type="NCBI Taxonomy" id="796925"/>
    <lineage>
        <taxon>Eukaryota</taxon>
        <taxon>Fungi</taxon>
        <taxon>Fungi incertae sedis</taxon>
        <taxon>Zoopagomycota</taxon>
        <taxon>Entomophthoromycotina</taxon>
        <taxon>Entomophthoromycetes</taxon>
        <taxon>Entomophthorales</taxon>
        <taxon>Ancylistaceae</taxon>
        <taxon>Conidiobolus</taxon>
    </lineage>
</organism>
<sequence length="952" mass="110638">MTKSPTSQLSIRLEDFPNLTTEQWRTLTTPLDFNISNNRDSSFISTQICLLLKEFWDTLLPQMNLSTKSSFYSAQLNSIKLLKWFRYWSGSHNEYVYLYFFIQCYKLDNLPISGSSTSKHPLNYTKLWLSCLEGGYIRNPSNGLIDSIINAFRIIKAKSIKEAQVLFPELEDTGSANLLRKLLAHISHQLETRSTTFPNLIIIFKQLTNFLISSAAQSIQPFEQLKSTILFEDLNHASKAPNQSPTLHSITTISILSTNLKPETWYKSNPLFSQFLHEKVSNNHEDPISLTENCFDQWKIMVADYTSLEISNYIEELIFEFYPSKEAQNGLTNLSYNLDYMISRWLIYYSDRISVVLNPLIKMIVDGQIKYFHNKSPFLAISDLFNTTQYSELNYNILTYLTMNNNSNRLNGWLAHCMSLSKESTLTKYYEFIVKHMIIAPQINPDDDGTTLNRWIDFTKGLLCEKKLFITNSFFRFLFKLEENDPYMKRRLDICTLLDQQLNLYITAYPVFHLQKLFHLLILDNILISFETFEPLFKYLINHFIENAHLKEGEAIEIFQIIAQTLITLINYPVKSNLPTDVLEYILRHEHLCLPLIFGNTKDEKKHSMAQSEPYISFPTHDISPSKLFIKLSEYINRIGNVKIRTKILNIWLKSWSNSSNVVSFDIIVNLVHLFTEDFSILHPWIKSILLHNIRYPSSNQEQESKISTLIQIGLLTFSNPKSTQFSNITSFLIQNEFINENGLILEVVKNIKSVSEFFLTFSSSAELDENRDRRTSVFKRLITTFKSRLQFANNQIIQLKTTKLAMFEKLMINTEFINSLFLMLQFCQVNKVLFDQFNSISQIILESSKIQCQLKFFDLTNTLSTVNILPILQTQRVNWEDDQWTKISKIIENLSKPFTLTNLTLNEPPLTISQFIEQSSSFQLKANSGKHSQTIQNGPITNAIPFYSPFV</sequence>
<evidence type="ECO:0000313" key="1">
    <source>
        <dbReference type="EMBL" id="KXN69981.1"/>
    </source>
</evidence>
<accession>A0A137P4X4</accession>